<organism evidence="2 3">
    <name type="scientific">Phaseolus angularis</name>
    <name type="common">Azuki bean</name>
    <name type="synonym">Vigna angularis</name>
    <dbReference type="NCBI Taxonomy" id="3914"/>
    <lineage>
        <taxon>Eukaryota</taxon>
        <taxon>Viridiplantae</taxon>
        <taxon>Streptophyta</taxon>
        <taxon>Embryophyta</taxon>
        <taxon>Tracheophyta</taxon>
        <taxon>Spermatophyta</taxon>
        <taxon>Magnoliopsida</taxon>
        <taxon>eudicotyledons</taxon>
        <taxon>Gunneridae</taxon>
        <taxon>Pentapetalae</taxon>
        <taxon>rosids</taxon>
        <taxon>fabids</taxon>
        <taxon>Fabales</taxon>
        <taxon>Fabaceae</taxon>
        <taxon>Papilionoideae</taxon>
        <taxon>50 kb inversion clade</taxon>
        <taxon>NPAAA clade</taxon>
        <taxon>indigoferoid/millettioid clade</taxon>
        <taxon>Phaseoleae</taxon>
        <taxon>Vigna</taxon>
    </lineage>
</organism>
<evidence type="ECO:0000256" key="1">
    <source>
        <dbReference type="SAM" id="MobiDB-lite"/>
    </source>
</evidence>
<accession>A0A8T0JPD3</accession>
<dbReference type="Proteomes" id="UP000743370">
    <property type="component" value="Unassembled WGS sequence"/>
</dbReference>
<reference evidence="2 3" key="1">
    <citation type="submission" date="2020-05" db="EMBL/GenBank/DDBJ databases">
        <title>Vigna angularis (adzuki bean) Var. LongXiaoDou No. 4 denovo assembly.</title>
        <authorList>
            <person name="Xiang H."/>
        </authorList>
    </citation>
    <scope>NUCLEOTIDE SEQUENCE [LARGE SCALE GENOMIC DNA]</scope>
    <source>
        <tissue evidence="2">Leaf</tissue>
    </source>
</reference>
<dbReference type="EMBL" id="JABFOF010000010">
    <property type="protein sequence ID" value="KAG2376763.1"/>
    <property type="molecule type" value="Genomic_DNA"/>
</dbReference>
<evidence type="ECO:0000313" key="3">
    <source>
        <dbReference type="Proteomes" id="UP000743370"/>
    </source>
</evidence>
<comment type="caution">
    <text evidence="2">The sequence shown here is derived from an EMBL/GenBank/DDBJ whole genome shotgun (WGS) entry which is preliminary data.</text>
</comment>
<gene>
    <name evidence="2" type="ORF">HKW66_Vig0173360</name>
</gene>
<sequence length="217" mass="24297">MITRLLATKLYPEFIKIPVGRRRLLETTQAFEELTSLPNMCGAIDTTLVHLRSTPNNNPNLNPYRCHYGYPSLLLQVVSDHKKIFWDVCVKAPDDTDDATHFRDNLFYQRLTSGNVTSASLYCPFSSSRSPPTGWAPPLRTVRWNAHEGKVRGGGGHCASEGEVEDSSGFEHRCPSRPPNHRGLLRAIETIEDEMATVMAKATTTTTMTQLNGNRDH</sequence>
<evidence type="ECO:0000313" key="2">
    <source>
        <dbReference type="EMBL" id="KAG2376763.1"/>
    </source>
</evidence>
<feature type="region of interest" description="Disordered" evidence="1">
    <location>
        <begin position="153"/>
        <end position="181"/>
    </location>
</feature>
<proteinExistence type="predicted"/>
<dbReference type="AlphaFoldDB" id="A0A8T0JPD3"/>
<protein>
    <submittedName>
        <fullName evidence="2">Uncharacterized protein</fullName>
    </submittedName>
</protein>
<name>A0A8T0JPD3_PHAAN</name>